<accession>A0A518G5P0</accession>
<dbReference type="RefSeq" id="WP_145077165.1">
    <property type="nucleotide sequence ID" value="NZ_CP036298.1"/>
</dbReference>
<keyword evidence="2" id="KW-1185">Reference proteome</keyword>
<evidence type="ECO:0000313" key="2">
    <source>
        <dbReference type="Proteomes" id="UP000318017"/>
    </source>
</evidence>
<protein>
    <recommendedName>
        <fullName evidence="3">DUF885 domain-containing protein</fullName>
    </recommendedName>
</protein>
<dbReference type="EMBL" id="CP036298">
    <property type="protein sequence ID" value="QDV23906.1"/>
    <property type="molecule type" value="Genomic_DNA"/>
</dbReference>
<gene>
    <name evidence="1" type="ORF">Q31a_22160</name>
</gene>
<dbReference type="KEGG" id="ahel:Q31a_22160"/>
<reference evidence="1 2" key="1">
    <citation type="submission" date="2019-02" db="EMBL/GenBank/DDBJ databases">
        <title>Deep-cultivation of Planctomycetes and their phenomic and genomic characterization uncovers novel biology.</title>
        <authorList>
            <person name="Wiegand S."/>
            <person name="Jogler M."/>
            <person name="Boedeker C."/>
            <person name="Pinto D."/>
            <person name="Vollmers J."/>
            <person name="Rivas-Marin E."/>
            <person name="Kohn T."/>
            <person name="Peeters S.H."/>
            <person name="Heuer A."/>
            <person name="Rast P."/>
            <person name="Oberbeckmann S."/>
            <person name="Bunk B."/>
            <person name="Jeske O."/>
            <person name="Meyerdierks A."/>
            <person name="Storesund J.E."/>
            <person name="Kallscheuer N."/>
            <person name="Luecker S."/>
            <person name="Lage O.M."/>
            <person name="Pohl T."/>
            <person name="Merkel B.J."/>
            <person name="Hornburger P."/>
            <person name="Mueller R.-W."/>
            <person name="Bruemmer F."/>
            <person name="Labrenz M."/>
            <person name="Spormann A.M."/>
            <person name="Op den Camp H."/>
            <person name="Overmann J."/>
            <person name="Amann R."/>
            <person name="Jetten M.S.M."/>
            <person name="Mascher T."/>
            <person name="Medema M.H."/>
            <person name="Devos D.P."/>
            <person name="Kaster A.-K."/>
            <person name="Ovreas L."/>
            <person name="Rohde M."/>
            <person name="Galperin M.Y."/>
            <person name="Jogler C."/>
        </authorList>
    </citation>
    <scope>NUCLEOTIDE SEQUENCE [LARGE SCALE GENOMIC DNA]</scope>
    <source>
        <strain evidence="1 2">Q31a</strain>
    </source>
</reference>
<dbReference type="OrthoDB" id="9760040at2"/>
<dbReference type="PANTHER" id="PTHR33361:SF16">
    <property type="entry name" value="DUF885 DOMAIN-CONTAINING PROTEIN"/>
    <property type="match status" value="1"/>
</dbReference>
<dbReference type="Pfam" id="PF05960">
    <property type="entry name" value="DUF885"/>
    <property type="match status" value="1"/>
</dbReference>
<organism evidence="1 2">
    <name type="scientific">Aureliella helgolandensis</name>
    <dbReference type="NCBI Taxonomy" id="2527968"/>
    <lineage>
        <taxon>Bacteria</taxon>
        <taxon>Pseudomonadati</taxon>
        <taxon>Planctomycetota</taxon>
        <taxon>Planctomycetia</taxon>
        <taxon>Pirellulales</taxon>
        <taxon>Pirellulaceae</taxon>
        <taxon>Aureliella</taxon>
    </lineage>
</organism>
<dbReference type="PANTHER" id="PTHR33361">
    <property type="entry name" value="GLR0591 PROTEIN"/>
    <property type="match status" value="1"/>
</dbReference>
<evidence type="ECO:0000313" key="1">
    <source>
        <dbReference type="EMBL" id="QDV23906.1"/>
    </source>
</evidence>
<name>A0A518G5P0_9BACT</name>
<evidence type="ECO:0008006" key="3">
    <source>
        <dbReference type="Google" id="ProtNLM"/>
    </source>
</evidence>
<sequence>MHLARQATARRVSNHRGRAALHRVALQYGKVWILASTLCVLCSTQVNGQTADSAFDQLFENYHEQYLILFPLEATNFGDARYNDQLQIDISTEFVAKKQHFYQQTLDRLRALDRPQASPTQQLMAEVLEYELVTRLAGLQFGFERIPFNQFEGLPLFFAQLGSGSSSQPFKTVRDYDNWLQRMERFSVWSKVAIERFREGMQDDFVLPAILVERMITQLLDETIVNEDVTQSLFYQPIDNLPAEFSSADKNRLTNAYRKAIANLVLPAYRQMGEFLRDEYLPSARHTSGVSALERGQEIYQYWAGYWTTTHLTPDEIFALGEREVARITEEMQQIRQQMQFDGSLPEFFEYLRTDPQFKPFESADEVLAFFGGMQAKLEPQLPRFFSNTPRTPFEIRRTESFREKTASAEYMPGSADGTRPGIFYVPIPDAQEFNITGGMESLFLHEALPGHHYQISLQQENPKLPQFARFLWYGAYGEGWALYCESIGEELGMYTDPRQKLGALGDEMHRAIRLVVDVGLHWKGWTREQAIEYMMAHESIDEAGAVAEIERYMAFTAQALSYKIGQLKISQLRRETKARLGEQFSLAAFHDEVLRNGGLPLSILERRMGQWTPDAN</sequence>
<proteinExistence type="predicted"/>
<dbReference type="AlphaFoldDB" id="A0A518G5P0"/>
<dbReference type="Proteomes" id="UP000318017">
    <property type="component" value="Chromosome"/>
</dbReference>
<dbReference type="InterPro" id="IPR010281">
    <property type="entry name" value="DUF885"/>
</dbReference>